<protein>
    <submittedName>
        <fullName evidence="2">Putative secreted protein</fullName>
    </submittedName>
</protein>
<evidence type="ECO:0000256" key="1">
    <source>
        <dbReference type="SAM" id="SignalP"/>
    </source>
</evidence>
<feature type="signal peptide" evidence="1">
    <location>
        <begin position="1"/>
        <end position="19"/>
    </location>
</feature>
<keyword evidence="1" id="KW-0732">Signal</keyword>
<dbReference type="AlphaFoldDB" id="A0A6B0TR29"/>
<sequence length="68" mass="7375">MSLLGTSSLLPLLLPFASETELPASTHQAQAFSELNYEPALYSLAPPCPSRETLFLVLAPHTLKVPPR</sequence>
<feature type="chain" id="PRO_5025654560" evidence="1">
    <location>
        <begin position="20"/>
        <end position="68"/>
    </location>
</feature>
<organism evidence="2">
    <name type="scientific">Ixodes ricinus</name>
    <name type="common">Common tick</name>
    <name type="synonym">Acarus ricinus</name>
    <dbReference type="NCBI Taxonomy" id="34613"/>
    <lineage>
        <taxon>Eukaryota</taxon>
        <taxon>Metazoa</taxon>
        <taxon>Ecdysozoa</taxon>
        <taxon>Arthropoda</taxon>
        <taxon>Chelicerata</taxon>
        <taxon>Arachnida</taxon>
        <taxon>Acari</taxon>
        <taxon>Parasitiformes</taxon>
        <taxon>Ixodida</taxon>
        <taxon>Ixodoidea</taxon>
        <taxon>Ixodidae</taxon>
        <taxon>Ixodinae</taxon>
        <taxon>Ixodes</taxon>
    </lineage>
</organism>
<name>A0A6B0TR29_IXORI</name>
<reference evidence="2" key="1">
    <citation type="submission" date="2019-12" db="EMBL/GenBank/DDBJ databases">
        <title>An insight into the sialome of adult female Ixodes ricinus ticks feeding for 6 days.</title>
        <authorList>
            <person name="Perner J."/>
            <person name="Ribeiro J.M.C."/>
        </authorList>
    </citation>
    <scope>NUCLEOTIDE SEQUENCE</scope>
    <source>
        <strain evidence="2">Semi-engorged</strain>
        <tissue evidence="2">Salivary glands</tissue>
    </source>
</reference>
<dbReference type="EMBL" id="GIFC01000279">
    <property type="protein sequence ID" value="MXU82362.1"/>
    <property type="molecule type" value="Transcribed_RNA"/>
</dbReference>
<evidence type="ECO:0000313" key="2">
    <source>
        <dbReference type="EMBL" id="MXU82362.1"/>
    </source>
</evidence>
<proteinExistence type="predicted"/>
<accession>A0A6B0TR29</accession>